<gene>
    <name evidence="1" type="ORF">MMUR_34020</name>
</gene>
<name>A0A7I9WPR7_9MYCO</name>
<dbReference type="AlphaFoldDB" id="A0A7I9WPR7"/>
<comment type="caution">
    <text evidence="1">The sequence shown here is derived from an EMBL/GenBank/DDBJ whole genome shotgun (WGS) entry which is preliminary data.</text>
</comment>
<evidence type="ECO:0000313" key="2">
    <source>
        <dbReference type="Proteomes" id="UP000465241"/>
    </source>
</evidence>
<accession>A0A7I9WPR7</accession>
<protein>
    <submittedName>
        <fullName evidence="1">Uncharacterized protein</fullName>
    </submittedName>
</protein>
<evidence type="ECO:0000313" key="1">
    <source>
        <dbReference type="EMBL" id="GFG59266.1"/>
    </source>
</evidence>
<proteinExistence type="predicted"/>
<keyword evidence="2" id="KW-1185">Reference proteome</keyword>
<reference evidence="1 2" key="1">
    <citation type="journal article" date="2019" name="Emerg. Microbes Infect.">
        <title>Comprehensive subspecies identification of 175 nontuberculous mycobacteria species based on 7547 genomic profiles.</title>
        <authorList>
            <person name="Matsumoto Y."/>
            <person name="Kinjo T."/>
            <person name="Motooka D."/>
            <person name="Nabeya D."/>
            <person name="Jung N."/>
            <person name="Uechi K."/>
            <person name="Horii T."/>
            <person name="Iida T."/>
            <person name="Fujita J."/>
            <person name="Nakamura S."/>
        </authorList>
    </citation>
    <scope>NUCLEOTIDE SEQUENCE [LARGE SCALE GENOMIC DNA]</scope>
    <source>
        <strain evidence="1 2">JCM 13392</strain>
    </source>
</reference>
<organism evidence="1 2">
    <name type="scientific">Mycolicibacterium murale</name>
    <dbReference type="NCBI Taxonomy" id="182220"/>
    <lineage>
        <taxon>Bacteria</taxon>
        <taxon>Bacillati</taxon>
        <taxon>Actinomycetota</taxon>
        <taxon>Actinomycetes</taxon>
        <taxon>Mycobacteriales</taxon>
        <taxon>Mycobacteriaceae</taxon>
        <taxon>Mycolicibacterium</taxon>
    </lineage>
</organism>
<sequence length="128" mass="14027">MPVVKVRNSTRRWVASPRYHWKFSRPSTGSLKARHTITTNGRANTPRIKTIAGNSSARLLRRSEGLPEGAVRLAGGAPPERTCTIDMTDQPQPASQSVYAVIMASWFSAHQGRSIGKRSASRSGEVVR</sequence>
<dbReference type="EMBL" id="BLKT01000003">
    <property type="protein sequence ID" value="GFG59266.1"/>
    <property type="molecule type" value="Genomic_DNA"/>
</dbReference>
<dbReference type="Proteomes" id="UP000465241">
    <property type="component" value="Unassembled WGS sequence"/>
</dbReference>